<protein>
    <submittedName>
        <fullName evidence="1">Uncharacterized protein</fullName>
    </submittedName>
</protein>
<accession>A0A3P7PY22</accession>
<proteinExistence type="predicted"/>
<dbReference type="AlphaFoldDB" id="A0A3P7PY22"/>
<gene>
    <name evidence="1" type="ORF">DILT_LOCUS14169</name>
</gene>
<evidence type="ECO:0000313" key="2">
    <source>
        <dbReference type="Proteomes" id="UP000281553"/>
    </source>
</evidence>
<reference evidence="1 2" key="1">
    <citation type="submission" date="2018-11" db="EMBL/GenBank/DDBJ databases">
        <authorList>
            <consortium name="Pathogen Informatics"/>
        </authorList>
    </citation>
    <scope>NUCLEOTIDE SEQUENCE [LARGE SCALE GENOMIC DNA]</scope>
</reference>
<dbReference type="Proteomes" id="UP000281553">
    <property type="component" value="Unassembled WGS sequence"/>
</dbReference>
<sequence length="379" mass="40699">MVRMALGKGPDFGASSIAVATSVPDTSAVSRTEVRTWVFASTVNRSCVSSSTKTKTSASSLVATIDAALLNLTKASSQQNRVPPSSWRPKIIIPAYLCGYADLSGYGGAYFSDFGFVGSRVFVDDNGFGGNCDGSAIDYCLLVLGATDQLGGGLMRVSLLICTGVHVAVDVVRLTDFTHSVVPPPMCATKLSFASSPHRACVAVVCLPGPWATATTDDTHRNRLPLFIQLNESPVPVGDKANPPVSSASADAFWLEVERGWPSAERAVSLCEERLKAEREQAAPEAAICPREAWLLTPDCLTYKNGDASPAWLSLSHPVLHPVWIDFNSLCFVTKTGRAVCMLTKLAGEASPRFQVRYGPQLAYYRSYMYFSLLLLCPP</sequence>
<keyword evidence="2" id="KW-1185">Reference proteome</keyword>
<evidence type="ECO:0000313" key="1">
    <source>
        <dbReference type="EMBL" id="VDN23006.1"/>
    </source>
</evidence>
<name>A0A3P7PY22_DIBLA</name>
<organism evidence="1 2">
    <name type="scientific">Dibothriocephalus latus</name>
    <name type="common">Fish tapeworm</name>
    <name type="synonym">Diphyllobothrium latum</name>
    <dbReference type="NCBI Taxonomy" id="60516"/>
    <lineage>
        <taxon>Eukaryota</taxon>
        <taxon>Metazoa</taxon>
        <taxon>Spiralia</taxon>
        <taxon>Lophotrochozoa</taxon>
        <taxon>Platyhelminthes</taxon>
        <taxon>Cestoda</taxon>
        <taxon>Eucestoda</taxon>
        <taxon>Diphyllobothriidea</taxon>
        <taxon>Diphyllobothriidae</taxon>
        <taxon>Dibothriocephalus</taxon>
    </lineage>
</organism>
<dbReference type="EMBL" id="UYRU01073063">
    <property type="protein sequence ID" value="VDN23006.1"/>
    <property type="molecule type" value="Genomic_DNA"/>
</dbReference>